<gene>
    <name evidence="1" type="ORF">POTOM_018038</name>
</gene>
<comment type="caution">
    <text evidence="1">The sequence shown here is derived from an EMBL/GenBank/DDBJ whole genome shotgun (WGS) entry which is preliminary data.</text>
</comment>
<reference evidence="1" key="1">
    <citation type="journal article" date="2020" name="bioRxiv">
        <title>Hybrid origin of Populus tomentosa Carr. identified through genome sequencing and phylogenomic analysis.</title>
        <authorList>
            <person name="An X."/>
            <person name="Gao K."/>
            <person name="Chen Z."/>
            <person name="Li J."/>
            <person name="Yang X."/>
            <person name="Yang X."/>
            <person name="Zhou J."/>
            <person name="Guo T."/>
            <person name="Zhao T."/>
            <person name="Huang S."/>
            <person name="Miao D."/>
            <person name="Khan W.U."/>
            <person name="Rao P."/>
            <person name="Ye M."/>
            <person name="Lei B."/>
            <person name="Liao W."/>
            <person name="Wang J."/>
            <person name="Ji L."/>
            <person name="Li Y."/>
            <person name="Guo B."/>
            <person name="Mustafa N.S."/>
            <person name="Li S."/>
            <person name="Yun Q."/>
            <person name="Keller S.R."/>
            <person name="Mao J."/>
            <person name="Zhang R."/>
            <person name="Strauss S.H."/>
        </authorList>
    </citation>
    <scope>NUCLEOTIDE SEQUENCE</scope>
    <source>
        <strain evidence="1">GM15</strain>
        <tissue evidence="1">Leaf</tissue>
    </source>
</reference>
<dbReference type="EMBL" id="JAAWWB010000008">
    <property type="protein sequence ID" value="KAG6778185.1"/>
    <property type="molecule type" value="Genomic_DNA"/>
</dbReference>
<name>A0A8X8A060_POPTO</name>
<evidence type="ECO:0000313" key="1">
    <source>
        <dbReference type="EMBL" id="KAG6778185.1"/>
    </source>
</evidence>
<proteinExistence type="predicted"/>
<organism evidence="1 2">
    <name type="scientific">Populus tomentosa</name>
    <name type="common">Chinese white poplar</name>
    <dbReference type="NCBI Taxonomy" id="118781"/>
    <lineage>
        <taxon>Eukaryota</taxon>
        <taxon>Viridiplantae</taxon>
        <taxon>Streptophyta</taxon>
        <taxon>Embryophyta</taxon>
        <taxon>Tracheophyta</taxon>
        <taxon>Spermatophyta</taxon>
        <taxon>Magnoliopsida</taxon>
        <taxon>eudicotyledons</taxon>
        <taxon>Gunneridae</taxon>
        <taxon>Pentapetalae</taxon>
        <taxon>rosids</taxon>
        <taxon>fabids</taxon>
        <taxon>Malpighiales</taxon>
        <taxon>Salicaceae</taxon>
        <taxon>Saliceae</taxon>
        <taxon>Populus</taxon>
    </lineage>
</organism>
<sequence>MASKNTKCSPTQSKKLSFITKTKSNSFPAALCEETSNPNASLKHALSSPSLSYTYTSVKDLIPCVKSQSPLSQGGFCTIRSAEDIAISNVLVQKAAWLYLQPLPKTRTPPLPPPPPPPRTYFWGHIWNKLMNTCPKFINSNIVGKITDALDMLLDSFSAAVVVHGSCFLAGRG</sequence>
<protein>
    <submittedName>
        <fullName evidence="1">Uncharacterized protein</fullName>
    </submittedName>
</protein>
<dbReference type="PANTHER" id="PTHR34569:SF18">
    <property type="match status" value="1"/>
</dbReference>
<dbReference type="Proteomes" id="UP000886885">
    <property type="component" value="Chromosome 4D"/>
</dbReference>
<dbReference type="PANTHER" id="PTHR34569">
    <property type="entry name" value="EXPRESSED PROTEIN"/>
    <property type="match status" value="1"/>
</dbReference>
<dbReference type="OrthoDB" id="1700296at2759"/>
<accession>A0A8X8A060</accession>
<keyword evidence="2" id="KW-1185">Reference proteome</keyword>
<dbReference type="AlphaFoldDB" id="A0A8X8A060"/>
<evidence type="ECO:0000313" key="2">
    <source>
        <dbReference type="Proteomes" id="UP000886885"/>
    </source>
</evidence>